<dbReference type="Proteomes" id="UP000433945">
    <property type="component" value="Unassembled WGS sequence"/>
</dbReference>
<reference evidence="1 2" key="1">
    <citation type="submission" date="2019-12" db="EMBL/GenBank/DDBJ databases">
        <authorList>
            <person name="Sun J.-Q."/>
        </authorList>
    </citation>
    <scope>NUCLEOTIDE SEQUENCE [LARGE SCALE GENOMIC DNA]</scope>
    <source>
        <strain evidence="1 2">JCM 17928</strain>
    </source>
</reference>
<dbReference type="AlphaFoldDB" id="A0A6N8H6W4"/>
<organism evidence="1 2">
    <name type="scientific">Flavobacterium rakeshii</name>
    <dbReference type="NCBI Taxonomy" id="1038845"/>
    <lineage>
        <taxon>Bacteria</taxon>
        <taxon>Pseudomonadati</taxon>
        <taxon>Bacteroidota</taxon>
        <taxon>Flavobacteriia</taxon>
        <taxon>Flavobacteriales</taxon>
        <taxon>Flavobacteriaceae</taxon>
        <taxon>Flavobacterium</taxon>
    </lineage>
</organism>
<name>A0A6N8H6W4_9FLAO</name>
<keyword evidence="2" id="KW-1185">Reference proteome</keyword>
<proteinExistence type="predicted"/>
<sequence length="151" mass="18358">MLNFDYYRDHNVFEVKHRIPATADKEIYYPRKFKINLPKNIKDWHISNNTYLFNFENNQFLVIQAGFIDNNIQRAWSFESFDDVDSKRDFYNIMNDFGLSENYIDKKLESKNSNRLTKLYTNSDVNIILFNVKKENYDDFLKNIKTFEYIN</sequence>
<gene>
    <name evidence="1" type="ORF">GN157_00875</name>
</gene>
<dbReference type="OrthoDB" id="674555at2"/>
<evidence type="ECO:0000313" key="2">
    <source>
        <dbReference type="Proteomes" id="UP000433945"/>
    </source>
</evidence>
<protein>
    <submittedName>
        <fullName evidence="1">Uncharacterized protein</fullName>
    </submittedName>
</protein>
<comment type="caution">
    <text evidence="1">The sequence shown here is derived from an EMBL/GenBank/DDBJ whole genome shotgun (WGS) entry which is preliminary data.</text>
</comment>
<accession>A0A6N8H6W4</accession>
<evidence type="ECO:0000313" key="1">
    <source>
        <dbReference type="EMBL" id="MUV02251.1"/>
    </source>
</evidence>
<dbReference type="EMBL" id="WOWP01000001">
    <property type="protein sequence ID" value="MUV02251.1"/>
    <property type="molecule type" value="Genomic_DNA"/>
</dbReference>
<dbReference type="RefSeq" id="WP_157481252.1">
    <property type="nucleotide sequence ID" value="NZ_WOWP01000001.1"/>
</dbReference>